<name>A0A2H0N3F6_9BACT</name>
<evidence type="ECO:0008006" key="3">
    <source>
        <dbReference type="Google" id="ProtNLM"/>
    </source>
</evidence>
<protein>
    <recommendedName>
        <fullName evidence="3">Polymerase nucleotidyl transferase domain-containing protein</fullName>
    </recommendedName>
</protein>
<dbReference type="AlphaFoldDB" id="A0A2H0N3F6"/>
<dbReference type="EMBL" id="PCWM01000007">
    <property type="protein sequence ID" value="PIR03434.1"/>
    <property type="molecule type" value="Genomic_DNA"/>
</dbReference>
<dbReference type="Gene3D" id="3.30.460.10">
    <property type="entry name" value="Beta Polymerase, domain 2"/>
    <property type="match status" value="1"/>
</dbReference>
<comment type="caution">
    <text evidence="1">The sequence shown here is derived from an EMBL/GenBank/DDBJ whole genome shotgun (WGS) entry which is preliminary data.</text>
</comment>
<dbReference type="Proteomes" id="UP000229782">
    <property type="component" value="Unassembled WGS sequence"/>
</dbReference>
<evidence type="ECO:0000313" key="1">
    <source>
        <dbReference type="EMBL" id="PIR03434.1"/>
    </source>
</evidence>
<organism evidence="1 2">
    <name type="scientific">Candidatus Magasanikbacteria bacterium CG11_big_fil_rev_8_21_14_0_20_43_7</name>
    <dbReference type="NCBI Taxonomy" id="1974654"/>
    <lineage>
        <taxon>Bacteria</taxon>
        <taxon>Candidatus Magasanikiibacteriota</taxon>
    </lineage>
</organism>
<proteinExistence type="predicted"/>
<evidence type="ECO:0000313" key="2">
    <source>
        <dbReference type="Proteomes" id="UP000229782"/>
    </source>
</evidence>
<accession>A0A2H0N3F6</accession>
<sequence>MEEYLKKRPKRTVFQKEKIDLLRNQAISKITSALLPDKKIIKIVLIGSSVRNSFGEYEPPGFRGSLFSDFDFIVFVDDNFDIPTWLEREPDGRPFPDDSMNLAYRNKKFIENTYDVEIFFIINTHIQNIEIQKLGEEAGIPVTSASKHEHLVVYARE</sequence>
<reference evidence="1 2" key="1">
    <citation type="submission" date="2017-09" db="EMBL/GenBank/DDBJ databases">
        <title>Depth-based differentiation of microbial function through sediment-hosted aquifers and enrichment of novel symbionts in the deep terrestrial subsurface.</title>
        <authorList>
            <person name="Probst A.J."/>
            <person name="Ladd B."/>
            <person name="Jarett J.K."/>
            <person name="Geller-Mcgrath D.E."/>
            <person name="Sieber C.M."/>
            <person name="Emerson J.B."/>
            <person name="Anantharaman K."/>
            <person name="Thomas B.C."/>
            <person name="Malmstrom R."/>
            <person name="Stieglmeier M."/>
            <person name="Klingl A."/>
            <person name="Woyke T."/>
            <person name="Ryan C.M."/>
            <person name="Banfield J.F."/>
        </authorList>
    </citation>
    <scope>NUCLEOTIDE SEQUENCE [LARGE SCALE GENOMIC DNA]</scope>
    <source>
        <strain evidence="1">CG11_big_fil_rev_8_21_14_0_20_43_7</strain>
    </source>
</reference>
<gene>
    <name evidence="1" type="ORF">COV60_00275</name>
</gene>
<dbReference type="InterPro" id="IPR043519">
    <property type="entry name" value="NT_sf"/>
</dbReference>